<dbReference type="GO" id="GO:0005737">
    <property type="term" value="C:cytoplasm"/>
    <property type="evidence" value="ECO:0007669"/>
    <property type="project" value="TreeGrafter"/>
</dbReference>
<dbReference type="SUPFAM" id="SSF46579">
    <property type="entry name" value="Prefoldin"/>
    <property type="match status" value="1"/>
</dbReference>
<dbReference type="AlphaFoldDB" id="A0A1R1WYW6"/>
<dbReference type="GO" id="GO:1990115">
    <property type="term" value="P:RNA polymerase III assembly"/>
    <property type="evidence" value="ECO:0007669"/>
    <property type="project" value="TreeGrafter"/>
</dbReference>
<accession>A0A1R1WYW6</accession>
<dbReference type="STRING" id="133412.A0A1R1WYW6"/>
<keyword evidence="2" id="KW-0175">Coiled coil</keyword>
<dbReference type="GO" id="GO:1990113">
    <property type="term" value="P:RNA polymerase I assembly"/>
    <property type="evidence" value="ECO:0007669"/>
    <property type="project" value="TreeGrafter"/>
</dbReference>
<dbReference type="NCBIfam" id="TIGR00293">
    <property type="entry name" value="prefoldin subunit alpha"/>
    <property type="match status" value="1"/>
</dbReference>
<proteinExistence type="inferred from homology"/>
<dbReference type="InterPro" id="IPR009053">
    <property type="entry name" value="Prefoldin"/>
</dbReference>
<dbReference type="GO" id="GO:0051082">
    <property type="term" value="F:unfolded protein binding"/>
    <property type="evidence" value="ECO:0007669"/>
    <property type="project" value="InterPro"/>
</dbReference>
<dbReference type="PANTHER" id="PTHR12674:SF2">
    <property type="entry name" value="PREFOLDIN SUBUNIT 5"/>
    <property type="match status" value="1"/>
</dbReference>
<evidence type="ECO:0000313" key="3">
    <source>
        <dbReference type="EMBL" id="OMJ07582.1"/>
    </source>
</evidence>
<dbReference type="GO" id="GO:0016272">
    <property type="term" value="C:prefoldin complex"/>
    <property type="evidence" value="ECO:0007669"/>
    <property type="project" value="InterPro"/>
</dbReference>
<comment type="caution">
    <text evidence="3">The sequence shown here is derived from an EMBL/GenBank/DDBJ whole genome shotgun (WGS) entry which is preliminary data.</text>
</comment>
<sequence>MSTDTKLQQQIKIEDLSLQQLNSLKEQFDDDISNLTNLYSKLKRAQSSFIECNSCLSTIEPNLIPDSKSDSSSLSTEQKVLVPLTNSLYVRGTLKNEDKVLVDVGTGYFVEKNLAAAKVFYNKKIEYIQQNSDKLLANITEKQKNLKALVEIMQQKAIASAQAASASK</sequence>
<evidence type="ECO:0000313" key="4">
    <source>
        <dbReference type="Proteomes" id="UP000187283"/>
    </source>
</evidence>
<name>A0A1R1WYW6_9FUNG</name>
<dbReference type="InterPro" id="IPR011599">
    <property type="entry name" value="PFD_alpha_archaea"/>
</dbReference>
<dbReference type="InterPro" id="IPR004127">
    <property type="entry name" value="Prefoldin_subunit_alpha"/>
</dbReference>
<organism evidence="3 4">
    <name type="scientific">Smittium culicis</name>
    <dbReference type="NCBI Taxonomy" id="133412"/>
    <lineage>
        <taxon>Eukaryota</taxon>
        <taxon>Fungi</taxon>
        <taxon>Fungi incertae sedis</taxon>
        <taxon>Zoopagomycota</taxon>
        <taxon>Kickxellomycotina</taxon>
        <taxon>Harpellomycetes</taxon>
        <taxon>Harpellales</taxon>
        <taxon>Legeriomycetaceae</taxon>
        <taxon>Smittium</taxon>
    </lineage>
</organism>
<dbReference type="OrthoDB" id="10267474at2759"/>
<dbReference type="Proteomes" id="UP000187283">
    <property type="component" value="Unassembled WGS sequence"/>
</dbReference>
<dbReference type="GO" id="GO:1990114">
    <property type="term" value="P:RNA polymerase II core complex assembly"/>
    <property type="evidence" value="ECO:0007669"/>
    <property type="project" value="TreeGrafter"/>
</dbReference>
<dbReference type="Gene3D" id="1.10.287.370">
    <property type="match status" value="1"/>
</dbReference>
<evidence type="ECO:0000256" key="1">
    <source>
        <dbReference type="ARBA" id="ARBA00010048"/>
    </source>
</evidence>
<dbReference type="PANTHER" id="PTHR12674">
    <property type="entry name" value="PREFOLDIN SUBUNIT 5"/>
    <property type="match status" value="1"/>
</dbReference>
<dbReference type="Pfam" id="PF02996">
    <property type="entry name" value="Prefoldin"/>
    <property type="match status" value="1"/>
</dbReference>
<dbReference type="EMBL" id="LSSN01006020">
    <property type="protein sequence ID" value="OMJ07582.1"/>
    <property type="molecule type" value="Genomic_DNA"/>
</dbReference>
<comment type="similarity">
    <text evidence="1">Belongs to the prefoldin subunit alpha family.</text>
</comment>
<gene>
    <name evidence="3" type="ORF">AYI70_g12080</name>
</gene>
<reference evidence="3" key="1">
    <citation type="submission" date="2017-01" db="EMBL/GenBank/DDBJ databases">
        <authorList>
            <person name="Mah S.A."/>
            <person name="Swanson W.J."/>
            <person name="Moy G.W."/>
            <person name="Vacquier V.D."/>
        </authorList>
    </citation>
    <scope>NUCLEOTIDE SEQUENCE [LARGE SCALE GENOMIC DNA]</scope>
    <source>
        <strain evidence="3">GSMNP</strain>
    </source>
</reference>
<protein>
    <submittedName>
        <fullName evidence="3">Prefoldin subunit 5</fullName>
    </submittedName>
</protein>
<dbReference type="GO" id="GO:0006457">
    <property type="term" value="P:protein folding"/>
    <property type="evidence" value="ECO:0007669"/>
    <property type="project" value="InterPro"/>
</dbReference>
<evidence type="ECO:0000256" key="2">
    <source>
        <dbReference type="SAM" id="Coils"/>
    </source>
</evidence>
<dbReference type="CDD" id="cd23157">
    <property type="entry name" value="Prefoldin_5"/>
    <property type="match status" value="1"/>
</dbReference>
<keyword evidence="4" id="KW-1185">Reference proteome</keyword>
<feature type="coiled-coil region" evidence="2">
    <location>
        <begin position="18"/>
        <end position="45"/>
    </location>
</feature>